<dbReference type="GO" id="GO:0019706">
    <property type="term" value="F:protein-cysteine S-palmitoyltransferase activity"/>
    <property type="evidence" value="ECO:0007669"/>
    <property type="project" value="UniProtKB-EC"/>
</dbReference>
<evidence type="ECO:0000256" key="2">
    <source>
        <dbReference type="ARBA" id="ARBA00022679"/>
    </source>
</evidence>
<keyword evidence="4 10" id="KW-1133">Transmembrane helix</keyword>
<keyword evidence="2 10" id="KW-0808">Transferase</keyword>
<dbReference type="Pfam" id="PF01529">
    <property type="entry name" value="DHHC"/>
    <property type="match status" value="1"/>
</dbReference>
<feature type="transmembrane region" description="Helical" evidence="10">
    <location>
        <begin position="55"/>
        <end position="78"/>
    </location>
</feature>
<keyword evidence="5 10" id="KW-0472">Membrane</keyword>
<comment type="catalytic activity">
    <reaction evidence="9 10">
        <text>L-cysteinyl-[protein] + hexadecanoyl-CoA = S-hexadecanoyl-L-cysteinyl-[protein] + CoA</text>
        <dbReference type="Rhea" id="RHEA:36683"/>
        <dbReference type="Rhea" id="RHEA-COMP:10131"/>
        <dbReference type="Rhea" id="RHEA-COMP:11032"/>
        <dbReference type="ChEBI" id="CHEBI:29950"/>
        <dbReference type="ChEBI" id="CHEBI:57287"/>
        <dbReference type="ChEBI" id="CHEBI:57379"/>
        <dbReference type="ChEBI" id="CHEBI:74151"/>
        <dbReference type="EC" id="2.3.1.225"/>
    </reaction>
</comment>
<dbReference type="GO" id="GO:0005783">
    <property type="term" value="C:endoplasmic reticulum"/>
    <property type="evidence" value="ECO:0007669"/>
    <property type="project" value="TreeGrafter"/>
</dbReference>
<gene>
    <name evidence="13" type="ORF">DFP72DRAFT_873517</name>
</gene>
<dbReference type="PANTHER" id="PTHR22883:SF488">
    <property type="entry name" value="PALMITOYLTRANSFERASE"/>
    <property type="match status" value="1"/>
</dbReference>
<evidence type="ECO:0000256" key="4">
    <source>
        <dbReference type="ARBA" id="ARBA00022989"/>
    </source>
</evidence>
<sequence>WAFIMALCVYGSERTGVWWWKEAGDPPPVGLGNTGLNLRPGLSSLDKLGVEGRDWTPIVIVCAYLTAMVISSMFMTAFSDPGVLPRGLDLNPPFPANSPSDGGLRAPMPRDLKVREDVVRCKTYRPPRASHCKMCDNCVDGCDHHCQWVNNCVGSRNYTTFFVLLMSATLTAILVIVTAALHLYYLTVWQRYTFKEALSQGAGSAVIWPVGALLSYHLRLLLLNITTIEQVSVVFSFDSNSGVRSSILRLSTFNSALLSVVWELQELSLKRSLRRLLYEITLGRWMDADCAIQIRNQAHKTLIPGPPPPNPFSHGSWRKNFVAVLCRPQPLSWLDAAGVATEDRRDVNPGLLGEVVSVRERVAGERGLRSARSDLSGWEGGARVRKDVEEEED</sequence>
<evidence type="ECO:0000313" key="13">
    <source>
        <dbReference type="EMBL" id="KAF6763826.1"/>
    </source>
</evidence>
<protein>
    <recommendedName>
        <fullName evidence="10">Palmitoyltransferase</fullName>
        <ecNumber evidence="10">2.3.1.225</ecNumber>
    </recommendedName>
</protein>
<dbReference type="PANTHER" id="PTHR22883">
    <property type="entry name" value="ZINC FINGER DHHC DOMAIN CONTAINING PROTEIN"/>
    <property type="match status" value="1"/>
</dbReference>
<evidence type="ECO:0000313" key="14">
    <source>
        <dbReference type="Proteomes" id="UP000521943"/>
    </source>
</evidence>
<dbReference type="EMBL" id="JACGCI010000005">
    <property type="protein sequence ID" value="KAF6763826.1"/>
    <property type="molecule type" value="Genomic_DNA"/>
</dbReference>
<evidence type="ECO:0000256" key="5">
    <source>
        <dbReference type="ARBA" id="ARBA00023136"/>
    </source>
</evidence>
<keyword evidence="6" id="KW-0564">Palmitate</keyword>
<evidence type="ECO:0000256" key="3">
    <source>
        <dbReference type="ARBA" id="ARBA00022692"/>
    </source>
</evidence>
<evidence type="ECO:0000256" key="10">
    <source>
        <dbReference type="RuleBase" id="RU079119"/>
    </source>
</evidence>
<organism evidence="13 14">
    <name type="scientific">Ephemerocybe angulata</name>
    <dbReference type="NCBI Taxonomy" id="980116"/>
    <lineage>
        <taxon>Eukaryota</taxon>
        <taxon>Fungi</taxon>
        <taxon>Dikarya</taxon>
        <taxon>Basidiomycota</taxon>
        <taxon>Agaricomycotina</taxon>
        <taxon>Agaricomycetes</taxon>
        <taxon>Agaricomycetidae</taxon>
        <taxon>Agaricales</taxon>
        <taxon>Agaricineae</taxon>
        <taxon>Psathyrellaceae</taxon>
        <taxon>Ephemerocybe</taxon>
    </lineage>
</organism>
<feature type="domain" description="Palmitoyltransferase DHHC" evidence="12">
    <location>
        <begin position="120"/>
        <end position="231"/>
    </location>
</feature>
<dbReference type="GO" id="GO:0016020">
    <property type="term" value="C:membrane"/>
    <property type="evidence" value="ECO:0007669"/>
    <property type="project" value="UniProtKB-SubCell"/>
</dbReference>
<keyword evidence="8 10" id="KW-0012">Acyltransferase</keyword>
<dbReference type="InterPro" id="IPR001594">
    <property type="entry name" value="Palmitoyltrfase_DHHC"/>
</dbReference>
<comment type="caution">
    <text evidence="13">The sequence shown here is derived from an EMBL/GenBank/DDBJ whole genome shotgun (WGS) entry which is preliminary data.</text>
</comment>
<comment type="domain">
    <text evidence="10">The DHHC domain is required for palmitoyltransferase activity.</text>
</comment>
<proteinExistence type="inferred from homology"/>
<evidence type="ECO:0000256" key="8">
    <source>
        <dbReference type="ARBA" id="ARBA00023315"/>
    </source>
</evidence>
<keyword evidence="3 10" id="KW-0812">Transmembrane</keyword>
<dbReference type="GO" id="GO:0006612">
    <property type="term" value="P:protein targeting to membrane"/>
    <property type="evidence" value="ECO:0007669"/>
    <property type="project" value="TreeGrafter"/>
</dbReference>
<name>A0A8H6IE16_9AGAR</name>
<feature type="compositionally biased region" description="Basic and acidic residues" evidence="11">
    <location>
        <begin position="382"/>
        <end position="393"/>
    </location>
</feature>
<evidence type="ECO:0000256" key="11">
    <source>
        <dbReference type="SAM" id="MobiDB-lite"/>
    </source>
</evidence>
<dbReference type="AlphaFoldDB" id="A0A8H6IE16"/>
<comment type="similarity">
    <text evidence="10">Belongs to the DHHC palmitoyltransferase family.</text>
</comment>
<evidence type="ECO:0000259" key="12">
    <source>
        <dbReference type="Pfam" id="PF01529"/>
    </source>
</evidence>
<evidence type="ECO:0000256" key="6">
    <source>
        <dbReference type="ARBA" id="ARBA00023139"/>
    </source>
</evidence>
<dbReference type="Proteomes" id="UP000521943">
    <property type="component" value="Unassembled WGS sequence"/>
</dbReference>
<dbReference type="GO" id="GO:0005794">
    <property type="term" value="C:Golgi apparatus"/>
    <property type="evidence" value="ECO:0007669"/>
    <property type="project" value="TreeGrafter"/>
</dbReference>
<evidence type="ECO:0000256" key="1">
    <source>
        <dbReference type="ARBA" id="ARBA00004141"/>
    </source>
</evidence>
<feature type="region of interest" description="Disordered" evidence="11">
    <location>
        <begin position="370"/>
        <end position="393"/>
    </location>
</feature>
<keyword evidence="14" id="KW-1185">Reference proteome</keyword>
<keyword evidence="7" id="KW-0449">Lipoprotein</keyword>
<feature type="non-terminal residue" evidence="13">
    <location>
        <position position="393"/>
    </location>
</feature>
<dbReference type="OrthoDB" id="9909019at2759"/>
<evidence type="ECO:0000256" key="9">
    <source>
        <dbReference type="ARBA" id="ARBA00048048"/>
    </source>
</evidence>
<comment type="subcellular location">
    <subcellularLocation>
        <location evidence="1">Membrane</location>
        <topology evidence="1">Multi-pass membrane protein</topology>
    </subcellularLocation>
</comment>
<dbReference type="EC" id="2.3.1.225" evidence="10"/>
<feature type="transmembrane region" description="Helical" evidence="10">
    <location>
        <begin position="161"/>
        <end position="185"/>
    </location>
</feature>
<accession>A0A8H6IE16</accession>
<reference evidence="13 14" key="1">
    <citation type="submission" date="2020-07" db="EMBL/GenBank/DDBJ databases">
        <title>Comparative genomics of pyrophilous fungi reveals a link between fire events and developmental genes.</title>
        <authorList>
            <consortium name="DOE Joint Genome Institute"/>
            <person name="Steindorff A.S."/>
            <person name="Carver A."/>
            <person name="Calhoun S."/>
            <person name="Stillman K."/>
            <person name="Liu H."/>
            <person name="Lipzen A."/>
            <person name="Pangilinan J."/>
            <person name="Labutti K."/>
            <person name="Bruns T.D."/>
            <person name="Grigoriev I.V."/>
        </authorList>
    </citation>
    <scope>NUCLEOTIDE SEQUENCE [LARGE SCALE GENOMIC DNA]</scope>
    <source>
        <strain evidence="13 14">CBS 144469</strain>
    </source>
</reference>
<dbReference type="InterPro" id="IPR039859">
    <property type="entry name" value="PFA4/ZDH16/20/ERF2-like"/>
</dbReference>
<dbReference type="PROSITE" id="PS50216">
    <property type="entry name" value="DHHC"/>
    <property type="match status" value="1"/>
</dbReference>
<evidence type="ECO:0000256" key="7">
    <source>
        <dbReference type="ARBA" id="ARBA00023288"/>
    </source>
</evidence>